<dbReference type="EMBL" id="AP021906">
    <property type="protein sequence ID" value="BBP91757.1"/>
    <property type="molecule type" value="Genomic_DNA"/>
</dbReference>
<feature type="binding site" evidence="6">
    <location>
        <position position="21"/>
    </location>
    <ligand>
        <name>Zn(2+)</name>
        <dbReference type="ChEBI" id="CHEBI:29105"/>
    </ligand>
</feature>
<dbReference type="EC" id="4.2.1.1" evidence="2"/>
<dbReference type="InterPro" id="IPR036874">
    <property type="entry name" value="Carbonic_anhydrase_sf"/>
</dbReference>
<evidence type="ECO:0000256" key="3">
    <source>
        <dbReference type="ARBA" id="ARBA00022723"/>
    </source>
</evidence>
<accession>A0A5S9ME50</accession>
<dbReference type="GO" id="GO:0008270">
    <property type="term" value="F:zinc ion binding"/>
    <property type="evidence" value="ECO:0007669"/>
    <property type="project" value="InterPro"/>
</dbReference>
<evidence type="ECO:0000313" key="7">
    <source>
        <dbReference type="EMBL" id="BBP91757.1"/>
    </source>
</evidence>
<comment type="cofactor">
    <cofactor evidence="6">
        <name>Zn(2+)</name>
        <dbReference type="ChEBI" id="CHEBI:29105"/>
    </cofactor>
    <text evidence="6">Binds 1 zinc ion per subunit.</text>
</comment>
<evidence type="ECO:0000256" key="1">
    <source>
        <dbReference type="ARBA" id="ARBA00006217"/>
    </source>
</evidence>
<dbReference type="SUPFAM" id="SSF53056">
    <property type="entry name" value="beta-carbonic anhydrase, cab"/>
    <property type="match status" value="1"/>
</dbReference>
<proteinExistence type="inferred from homology"/>
<evidence type="ECO:0000313" key="8">
    <source>
        <dbReference type="Proteomes" id="UP000464658"/>
    </source>
</evidence>
<evidence type="ECO:0000256" key="5">
    <source>
        <dbReference type="ARBA" id="ARBA00048348"/>
    </source>
</evidence>
<evidence type="ECO:0000256" key="6">
    <source>
        <dbReference type="PIRSR" id="PIRSR601765-1"/>
    </source>
</evidence>
<feature type="binding site" evidence="6">
    <location>
        <position position="24"/>
    </location>
    <ligand>
        <name>Zn(2+)</name>
        <dbReference type="ChEBI" id="CHEBI:29105"/>
    </ligand>
</feature>
<dbReference type="GO" id="GO:0004089">
    <property type="term" value="F:carbonate dehydratase activity"/>
    <property type="evidence" value="ECO:0007669"/>
    <property type="project" value="UniProtKB-EC"/>
</dbReference>
<sequence>MRSILVAVYELNADEVYVIGHHDCGMSKIDSQTLLNKAVERGIPEKRIEVLEYSGIDFKQWLKSFSSVEESVKDSVSVVKNHPLLPIRCTCTRACH</sequence>
<comment type="similarity">
    <text evidence="1">Belongs to the beta-class carbonic anhydrase family.</text>
</comment>
<reference evidence="7 8" key="1">
    <citation type="submission" date="2019-12" db="EMBL/GenBank/DDBJ databases">
        <title>Full genome sequence of a Bacillus safensis strain isolated from commercially available natto in Indonesia.</title>
        <authorList>
            <person name="Yoshida M."/>
            <person name="Uomi M."/>
            <person name="Waturangi D."/>
            <person name="Ekaputri J.J."/>
            <person name="Setiamarga D.H.E."/>
        </authorList>
    </citation>
    <scope>NUCLEOTIDE SEQUENCE [LARGE SCALE GENOMIC DNA]</scope>
    <source>
        <strain evidence="7 8">IDN1</strain>
    </source>
</reference>
<dbReference type="PANTHER" id="PTHR43175">
    <property type="entry name" value="CARBONIC ANHYDRASE"/>
    <property type="match status" value="1"/>
</dbReference>
<keyword evidence="3 6" id="KW-0479">Metal-binding</keyword>
<name>A0A5S9ME50_BACIA</name>
<keyword evidence="4 6" id="KW-0862">Zinc</keyword>
<gene>
    <name evidence="7" type="ORF">BsIDN1_53750</name>
</gene>
<comment type="catalytic activity">
    <reaction evidence="5">
        <text>hydrogencarbonate + H(+) = CO2 + H2O</text>
        <dbReference type="Rhea" id="RHEA:10748"/>
        <dbReference type="ChEBI" id="CHEBI:15377"/>
        <dbReference type="ChEBI" id="CHEBI:15378"/>
        <dbReference type="ChEBI" id="CHEBI:16526"/>
        <dbReference type="ChEBI" id="CHEBI:17544"/>
        <dbReference type="EC" id="4.2.1.1"/>
    </reaction>
</comment>
<dbReference type="Gene3D" id="3.40.1050.10">
    <property type="entry name" value="Carbonic anhydrase"/>
    <property type="match status" value="1"/>
</dbReference>
<evidence type="ECO:0000256" key="4">
    <source>
        <dbReference type="ARBA" id="ARBA00022833"/>
    </source>
</evidence>
<protein>
    <recommendedName>
        <fullName evidence="2">carbonic anhydrase</fullName>
        <ecNumber evidence="2">4.2.1.1</ecNumber>
    </recommendedName>
</protein>
<dbReference type="PANTHER" id="PTHR43175:SF3">
    <property type="entry name" value="CARBON DISULFIDE HYDROLASE"/>
    <property type="match status" value="1"/>
</dbReference>
<evidence type="ECO:0000256" key="2">
    <source>
        <dbReference type="ARBA" id="ARBA00012925"/>
    </source>
</evidence>
<dbReference type="InterPro" id="IPR001765">
    <property type="entry name" value="Carbonic_anhydrase"/>
</dbReference>
<dbReference type="Pfam" id="PF00484">
    <property type="entry name" value="Pro_CA"/>
    <property type="match status" value="1"/>
</dbReference>
<dbReference type="AlphaFoldDB" id="A0A5S9ME50"/>
<organism evidence="7 8">
    <name type="scientific">Bacillus safensis</name>
    <dbReference type="NCBI Taxonomy" id="561879"/>
    <lineage>
        <taxon>Bacteria</taxon>
        <taxon>Bacillati</taxon>
        <taxon>Bacillota</taxon>
        <taxon>Bacilli</taxon>
        <taxon>Bacillales</taxon>
        <taxon>Bacillaceae</taxon>
        <taxon>Bacillus</taxon>
    </lineage>
</organism>
<dbReference type="Proteomes" id="UP000464658">
    <property type="component" value="Chromosome"/>
</dbReference>